<gene>
    <name evidence="1" type="ORF">JI744_11835</name>
</gene>
<evidence type="ECO:0000313" key="1">
    <source>
        <dbReference type="EMBL" id="MBL4928797.1"/>
    </source>
</evidence>
<sequence>MIKGKGTITYDDGQAFEGDATLDFQVVGNLRHGAGTFAHAKAFTLAAKGGQPILACGGQRIRVLFTEASMDGLARFNTSGDFLSE</sequence>
<evidence type="ECO:0000313" key="2">
    <source>
        <dbReference type="Proteomes" id="UP000619033"/>
    </source>
</evidence>
<proteinExistence type="predicted"/>
<accession>A0A8J7MQT6</accession>
<protein>
    <submittedName>
        <fullName evidence="1">Uncharacterized protein</fullName>
    </submittedName>
</protein>
<dbReference type="RefSeq" id="WP_202661144.1">
    <property type="nucleotide sequence ID" value="NZ_JAESVP010000005.1"/>
</dbReference>
<dbReference type="AlphaFoldDB" id="A0A8J7MQT6"/>
<reference evidence="1" key="1">
    <citation type="submission" date="2021-01" db="EMBL/GenBank/DDBJ databases">
        <title>Genome seq and assembly of Tabrizicola sp. KVB23.</title>
        <authorList>
            <person name="Chhetri G."/>
        </authorList>
    </citation>
    <scope>NUCLEOTIDE SEQUENCE</scope>
    <source>
        <strain evidence="1">KVB23</strain>
    </source>
</reference>
<comment type="caution">
    <text evidence="1">The sequence shown here is derived from an EMBL/GenBank/DDBJ whole genome shotgun (WGS) entry which is preliminary data.</text>
</comment>
<keyword evidence="2" id="KW-1185">Reference proteome</keyword>
<name>A0A8J7MQT6_9RHOB</name>
<dbReference type="EMBL" id="JAESVP010000005">
    <property type="protein sequence ID" value="MBL4928797.1"/>
    <property type="molecule type" value="Genomic_DNA"/>
</dbReference>
<organism evidence="1 2">
    <name type="scientific">Fuscibacter oryzae</name>
    <dbReference type="NCBI Taxonomy" id="2803939"/>
    <lineage>
        <taxon>Bacteria</taxon>
        <taxon>Pseudomonadati</taxon>
        <taxon>Pseudomonadota</taxon>
        <taxon>Alphaproteobacteria</taxon>
        <taxon>Rhodobacterales</taxon>
        <taxon>Paracoccaceae</taxon>
        <taxon>Fuscibacter</taxon>
    </lineage>
</organism>
<dbReference type="Proteomes" id="UP000619033">
    <property type="component" value="Unassembled WGS sequence"/>
</dbReference>